<comment type="caution">
    <text evidence="1">The sequence shown here is derived from an EMBL/GenBank/DDBJ whole genome shotgun (WGS) entry which is preliminary data.</text>
</comment>
<reference evidence="1" key="2">
    <citation type="submission" date="2023-06" db="EMBL/GenBank/DDBJ databases">
        <authorList>
            <consortium name="Lawrence Berkeley National Laboratory"/>
            <person name="Haridas S."/>
            <person name="Hensen N."/>
            <person name="Bonometti L."/>
            <person name="Westerberg I."/>
            <person name="Brannstrom I.O."/>
            <person name="Guillou S."/>
            <person name="Cros-Aarteil S."/>
            <person name="Calhoun S."/>
            <person name="Kuo A."/>
            <person name="Mondo S."/>
            <person name="Pangilinan J."/>
            <person name="Riley R."/>
            <person name="Labutti K."/>
            <person name="Andreopoulos B."/>
            <person name="Lipzen A."/>
            <person name="Chen C."/>
            <person name="Yanf M."/>
            <person name="Daum C."/>
            <person name="Ng V."/>
            <person name="Clum A."/>
            <person name="Steindorff A."/>
            <person name="Ohm R."/>
            <person name="Martin F."/>
            <person name="Silar P."/>
            <person name="Natvig D."/>
            <person name="Lalanne C."/>
            <person name="Gautier V."/>
            <person name="Ament-Velasquez S.L."/>
            <person name="Kruys A."/>
            <person name="Hutchinson M.I."/>
            <person name="Powell A.J."/>
            <person name="Barry K."/>
            <person name="Miller A.N."/>
            <person name="Grigoriev I.V."/>
            <person name="Debuchy R."/>
            <person name="Gladieux P."/>
            <person name="Thoren M.H."/>
            <person name="Johannesson H."/>
        </authorList>
    </citation>
    <scope>NUCLEOTIDE SEQUENCE</scope>
    <source>
        <strain evidence="1">CBS 168.71</strain>
    </source>
</reference>
<sequence length="94" mass="10905">MGYYYEPEPQPEYYTRPPPRAYYHSPPDDRGVILQVEGPRPISPSPTRVIVVEKRRREEPVGFLPWLCASFCCCFVCCECADDCWCCCPGEDYD</sequence>
<evidence type="ECO:0000313" key="2">
    <source>
        <dbReference type="Proteomes" id="UP001278766"/>
    </source>
</evidence>
<dbReference type="RefSeq" id="XP_062664183.1">
    <property type="nucleotide sequence ID" value="XM_062799292.1"/>
</dbReference>
<protein>
    <submittedName>
        <fullName evidence="1">Uncharacterized protein</fullName>
    </submittedName>
</protein>
<dbReference type="GeneID" id="87836240"/>
<dbReference type="Proteomes" id="UP001278766">
    <property type="component" value="Unassembled WGS sequence"/>
</dbReference>
<organism evidence="1 2">
    <name type="scientific">Chaetomium fimeti</name>
    <dbReference type="NCBI Taxonomy" id="1854472"/>
    <lineage>
        <taxon>Eukaryota</taxon>
        <taxon>Fungi</taxon>
        <taxon>Dikarya</taxon>
        <taxon>Ascomycota</taxon>
        <taxon>Pezizomycotina</taxon>
        <taxon>Sordariomycetes</taxon>
        <taxon>Sordariomycetidae</taxon>
        <taxon>Sordariales</taxon>
        <taxon>Chaetomiaceae</taxon>
        <taxon>Chaetomium</taxon>
    </lineage>
</organism>
<keyword evidence="2" id="KW-1185">Reference proteome</keyword>
<dbReference type="AlphaFoldDB" id="A0AAE0HQA0"/>
<gene>
    <name evidence="1" type="ORF">B0H64DRAFT_20311</name>
</gene>
<reference evidence="1" key="1">
    <citation type="journal article" date="2023" name="Mol. Phylogenet. Evol.">
        <title>Genome-scale phylogeny and comparative genomics of the fungal order Sordariales.</title>
        <authorList>
            <person name="Hensen N."/>
            <person name="Bonometti L."/>
            <person name="Westerberg I."/>
            <person name="Brannstrom I.O."/>
            <person name="Guillou S."/>
            <person name="Cros-Aarteil S."/>
            <person name="Calhoun S."/>
            <person name="Haridas S."/>
            <person name="Kuo A."/>
            <person name="Mondo S."/>
            <person name="Pangilinan J."/>
            <person name="Riley R."/>
            <person name="LaButti K."/>
            <person name="Andreopoulos B."/>
            <person name="Lipzen A."/>
            <person name="Chen C."/>
            <person name="Yan M."/>
            <person name="Daum C."/>
            <person name="Ng V."/>
            <person name="Clum A."/>
            <person name="Steindorff A."/>
            <person name="Ohm R.A."/>
            <person name="Martin F."/>
            <person name="Silar P."/>
            <person name="Natvig D.O."/>
            <person name="Lalanne C."/>
            <person name="Gautier V."/>
            <person name="Ament-Velasquez S.L."/>
            <person name="Kruys A."/>
            <person name="Hutchinson M.I."/>
            <person name="Powell A.J."/>
            <person name="Barry K."/>
            <person name="Miller A.N."/>
            <person name="Grigoriev I.V."/>
            <person name="Debuchy R."/>
            <person name="Gladieux P."/>
            <person name="Hiltunen Thoren M."/>
            <person name="Johannesson H."/>
        </authorList>
    </citation>
    <scope>NUCLEOTIDE SEQUENCE</scope>
    <source>
        <strain evidence="1">CBS 168.71</strain>
    </source>
</reference>
<accession>A0AAE0HQA0</accession>
<evidence type="ECO:0000313" key="1">
    <source>
        <dbReference type="EMBL" id="KAK3300669.1"/>
    </source>
</evidence>
<dbReference type="EMBL" id="JAUEPN010000001">
    <property type="protein sequence ID" value="KAK3300669.1"/>
    <property type="molecule type" value="Genomic_DNA"/>
</dbReference>
<name>A0AAE0HQA0_9PEZI</name>
<proteinExistence type="predicted"/>